<comment type="cofactor">
    <cofactor evidence="1">
        <name>Mg(2+)</name>
        <dbReference type="ChEBI" id="CHEBI:18420"/>
    </cofactor>
</comment>
<evidence type="ECO:0000256" key="4">
    <source>
        <dbReference type="ARBA" id="ARBA00022723"/>
    </source>
</evidence>
<reference evidence="9 10" key="1">
    <citation type="submission" date="2020-08" db="EMBL/GenBank/DDBJ databases">
        <title>Genomic Encyclopedia of Type Strains, Phase IV (KMG-IV): sequencing the most valuable type-strain genomes for metagenomic binning, comparative biology and taxonomic classification.</title>
        <authorList>
            <person name="Goeker M."/>
        </authorList>
    </citation>
    <scope>NUCLEOTIDE SEQUENCE [LARGE SCALE GENOMIC DNA]</scope>
    <source>
        <strain evidence="9 10">DSM 26944</strain>
    </source>
</reference>
<dbReference type="EMBL" id="JACIJG010000040">
    <property type="protein sequence ID" value="MBB5704618.1"/>
    <property type="molecule type" value="Genomic_DNA"/>
</dbReference>
<dbReference type="GO" id="GO:0046872">
    <property type="term" value="F:metal ion binding"/>
    <property type="evidence" value="ECO:0007669"/>
    <property type="project" value="UniProtKB-KW"/>
</dbReference>
<dbReference type="GO" id="GO:0005524">
    <property type="term" value="F:ATP binding"/>
    <property type="evidence" value="ECO:0007669"/>
    <property type="project" value="UniProtKB-KW"/>
</dbReference>
<organism evidence="9 10">
    <name type="scientific">Brucella daejeonensis</name>
    <dbReference type="NCBI Taxonomy" id="659015"/>
    <lineage>
        <taxon>Bacteria</taxon>
        <taxon>Pseudomonadati</taxon>
        <taxon>Pseudomonadota</taxon>
        <taxon>Alphaproteobacteria</taxon>
        <taxon>Hyphomicrobiales</taxon>
        <taxon>Brucellaceae</taxon>
        <taxon>Brucella/Ochrobactrum group</taxon>
        <taxon>Brucella</taxon>
    </lineage>
</organism>
<evidence type="ECO:0000313" key="9">
    <source>
        <dbReference type="EMBL" id="MBB5704618.1"/>
    </source>
</evidence>
<protein>
    <recommendedName>
        <fullName evidence="8">Polymerase beta nucleotidyltransferase domain-containing protein</fullName>
    </recommendedName>
</protein>
<dbReference type="AlphaFoldDB" id="A0A7W9B1Q9"/>
<keyword evidence="4" id="KW-0479">Metal-binding</keyword>
<dbReference type="GO" id="GO:0016779">
    <property type="term" value="F:nucleotidyltransferase activity"/>
    <property type="evidence" value="ECO:0007669"/>
    <property type="project" value="UniProtKB-KW"/>
</dbReference>
<dbReference type="InterPro" id="IPR052038">
    <property type="entry name" value="Type-VII_TA_antitoxin"/>
</dbReference>
<evidence type="ECO:0000313" key="10">
    <source>
        <dbReference type="Proteomes" id="UP000555546"/>
    </source>
</evidence>
<comment type="caution">
    <text evidence="9">The sequence shown here is derived from an EMBL/GenBank/DDBJ whole genome shotgun (WGS) entry which is preliminary data.</text>
</comment>
<accession>A0A7W9B1Q9</accession>
<sequence>MYRDIVISELSNMETDLRAMGVRSVRLFGSVARGNETIFSDVDLALDGARESGFSLLNLVAVKDFIAARLGKSVDVVTFPIRRIDLLNEIERDGIRAF</sequence>
<gene>
    <name evidence="9" type="ORF">FHS76_004541</name>
</gene>
<keyword evidence="10" id="KW-1185">Reference proteome</keyword>
<evidence type="ECO:0000256" key="5">
    <source>
        <dbReference type="ARBA" id="ARBA00022741"/>
    </source>
</evidence>
<dbReference type="PANTHER" id="PTHR33571:SF14">
    <property type="entry name" value="PROTEIN ADENYLYLTRANSFERASE MJ0435-RELATED"/>
    <property type="match status" value="1"/>
</dbReference>
<dbReference type="PANTHER" id="PTHR33571">
    <property type="entry name" value="SSL8005 PROTEIN"/>
    <property type="match status" value="1"/>
</dbReference>
<evidence type="ECO:0000256" key="1">
    <source>
        <dbReference type="ARBA" id="ARBA00001946"/>
    </source>
</evidence>
<dbReference type="SUPFAM" id="SSF81301">
    <property type="entry name" value="Nucleotidyltransferase"/>
    <property type="match status" value="1"/>
</dbReference>
<evidence type="ECO:0000256" key="3">
    <source>
        <dbReference type="ARBA" id="ARBA00022695"/>
    </source>
</evidence>
<evidence type="ECO:0000256" key="7">
    <source>
        <dbReference type="ARBA" id="ARBA00022842"/>
    </source>
</evidence>
<dbReference type="Pfam" id="PF18765">
    <property type="entry name" value="Polbeta"/>
    <property type="match status" value="1"/>
</dbReference>
<dbReference type="CDD" id="cd05403">
    <property type="entry name" value="NT_KNTase_like"/>
    <property type="match status" value="1"/>
</dbReference>
<evidence type="ECO:0000256" key="6">
    <source>
        <dbReference type="ARBA" id="ARBA00022840"/>
    </source>
</evidence>
<keyword evidence="6" id="KW-0067">ATP-binding</keyword>
<evidence type="ECO:0000256" key="2">
    <source>
        <dbReference type="ARBA" id="ARBA00022679"/>
    </source>
</evidence>
<proteinExistence type="predicted"/>
<name>A0A7W9B1Q9_9HYPH</name>
<keyword evidence="7" id="KW-0460">Magnesium</keyword>
<feature type="domain" description="Polymerase beta nucleotidyltransferase" evidence="8">
    <location>
        <begin position="22"/>
        <end position="95"/>
    </location>
</feature>
<dbReference type="RefSeq" id="WP_183658446.1">
    <property type="nucleotide sequence ID" value="NZ_JACIJG010000040.1"/>
</dbReference>
<evidence type="ECO:0000259" key="8">
    <source>
        <dbReference type="Pfam" id="PF18765"/>
    </source>
</evidence>
<keyword evidence="3" id="KW-0548">Nucleotidyltransferase</keyword>
<keyword evidence="5" id="KW-0547">Nucleotide-binding</keyword>
<dbReference type="Proteomes" id="UP000555546">
    <property type="component" value="Unassembled WGS sequence"/>
</dbReference>
<dbReference type="InterPro" id="IPR043519">
    <property type="entry name" value="NT_sf"/>
</dbReference>
<dbReference type="Gene3D" id="3.30.460.10">
    <property type="entry name" value="Beta Polymerase, domain 2"/>
    <property type="match status" value="1"/>
</dbReference>
<keyword evidence="2" id="KW-0808">Transferase</keyword>
<dbReference type="InterPro" id="IPR041633">
    <property type="entry name" value="Polbeta"/>
</dbReference>